<keyword evidence="4" id="KW-1185">Reference proteome</keyword>
<evidence type="ECO:0000313" key="4">
    <source>
        <dbReference type="Proteomes" id="UP000199663"/>
    </source>
</evidence>
<dbReference type="EMBL" id="FNQC01000001">
    <property type="protein sequence ID" value="SDY48122.1"/>
    <property type="molecule type" value="Genomic_DNA"/>
</dbReference>
<keyword evidence="1" id="KW-0175">Coiled coil</keyword>
<protein>
    <submittedName>
        <fullName evidence="3">Ser/Thr protein kinase RdoA involved in Cpx stress response, MazF antagonist</fullName>
    </submittedName>
</protein>
<feature type="domain" description="Aminoglycoside phosphotransferase" evidence="2">
    <location>
        <begin position="23"/>
        <end position="252"/>
    </location>
</feature>
<proteinExistence type="predicted"/>
<dbReference type="Pfam" id="PF01636">
    <property type="entry name" value="APH"/>
    <property type="match status" value="1"/>
</dbReference>
<accession>A0A1H3K7G3</accession>
<evidence type="ECO:0000313" key="3">
    <source>
        <dbReference type="EMBL" id="SDY48122.1"/>
    </source>
</evidence>
<keyword evidence="3" id="KW-0418">Kinase</keyword>
<keyword evidence="3" id="KW-0808">Transferase</keyword>
<evidence type="ECO:0000256" key="1">
    <source>
        <dbReference type="SAM" id="Coils"/>
    </source>
</evidence>
<comment type="caution">
    <text evidence="3">The sequence shown here is derived from an EMBL/GenBank/DDBJ whole genome shotgun (WGS) entry which is preliminary data.</text>
</comment>
<dbReference type="Proteomes" id="UP000199663">
    <property type="component" value="Unassembled WGS sequence"/>
</dbReference>
<dbReference type="SUPFAM" id="SSF56112">
    <property type="entry name" value="Protein kinase-like (PK-like)"/>
    <property type="match status" value="1"/>
</dbReference>
<name>A0A1H3K7G3_9BACT</name>
<feature type="coiled-coil region" evidence="1">
    <location>
        <begin position="149"/>
        <end position="176"/>
    </location>
</feature>
<dbReference type="PANTHER" id="PTHR21064">
    <property type="entry name" value="AMINOGLYCOSIDE PHOSPHOTRANSFERASE DOMAIN-CONTAINING PROTEIN-RELATED"/>
    <property type="match status" value="1"/>
</dbReference>
<sequence length="344" mass="39554">MSNYPWLKTIEQAYGLSIAPSQIQKFGGGHIHATFLVDIEGSRYILQQFNQSVFQFPERISHNQALVLRDLDRSSLSFQLPLPIVNLRGELFTKTENSLFRLSPFVFGDCVNQVKSEEQAFLAAKAFAELIIAGKDVDPNALQEVIPDFHNLEFRYQQLEEALSETKLEIKGELKDLVDFYLGQYSLVEEYLEWKKILPRRLTHNDTKINNLIFSEDGSKVNAVIDLDTLMAGYVFFDFGDLVRTVACTEEESSTDWENISFDQKKYKGLYAGFAEAGKDFFTREELDSLPFGGLMMTYIMGLRFLADYLRGNMYYTTHYPDQNLHRAKNQMILLKAMSNLKQS</sequence>
<dbReference type="InterPro" id="IPR050249">
    <property type="entry name" value="Pseudomonas-type_ThrB"/>
</dbReference>
<dbReference type="Gene3D" id="3.90.1200.10">
    <property type="match status" value="1"/>
</dbReference>
<evidence type="ECO:0000259" key="2">
    <source>
        <dbReference type="Pfam" id="PF01636"/>
    </source>
</evidence>
<gene>
    <name evidence="3" type="ORF">SAMN05444412_101285</name>
</gene>
<organism evidence="3 4">
    <name type="scientific">Rhodonellum ikkaensis</name>
    <dbReference type="NCBI Taxonomy" id="336829"/>
    <lineage>
        <taxon>Bacteria</taxon>
        <taxon>Pseudomonadati</taxon>
        <taxon>Bacteroidota</taxon>
        <taxon>Cytophagia</taxon>
        <taxon>Cytophagales</taxon>
        <taxon>Cytophagaceae</taxon>
        <taxon>Rhodonellum</taxon>
    </lineage>
</organism>
<dbReference type="InterPro" id="IPR002575">
    <property type="entry name" value="Aminoglycoside_PTrfase"/>
</dbReference>
<dbReference type="RefSeq" id="WP_019596092.1">
    <property type="nucleotide sequence ID" value="NZ_FNQC01000001.1"/>
</dbReference>
<dbReference type="GO" id="GO:0016301">
    <property type="term" value="F:kinase activity"/>
    <property type="evidence" value="ECO:0007669"/>
    <property type="project" value="UniProtKB-KW"/>
</dbReference>
<dbReference type="InterPro" id="IPR011009">
    <property type="entry name" value="Kinase-like_dom_sf"/>
</dbReference>
<reference evidence="3 4" key="1">
    <citation type="submission" date="2016-10" db="EMBL/GenBank/DDBJ databases">
        <authorList>
            <person name="Varghese N."/>
            <person name="Submissions S."/>
        </authorList>
    </citation>
    <scope>NUCLEOTIDE SEQUENCE [LARGE SCALE GENOMIC DNA]</scope>
    <source>
        <strain evidence="3 4">DSM 17997</strain>
    </source>
</reference>